<dbReference type="EnsemblPlants" id="OPUNC01G12140.1">
    <property type="protein sequence ID" value="OPUNC01G12140.1"/>
    <property type="gene ID" value="OPUNC01G12140"/>
</dbReference>
<feature type="region of interest" description="Disordered" evidence="2">
    <location>
        <begin position="35"/>
        <end position="63"/>
    </location>
</feature>
<dbReference type="AlphaFoldDB" id="A0A0E0JHF5"/>
<dbReference type="Proteomes" id="UP000026962">
    <property type="component" value="Chromosome 1"/>
</dbReference>
<dbReference type="Gramene" id="OPUNC01G12140.1">
    <property type="protein sequence ID" value="OPUNC01G12140.1"/>
    <property type="gene ID" value="OPUNC01G12140"/>
</dbReference>
<name>A0A0E0JHF5_ORYPU</name>
<evidence type="ECO:0000313" key="3">
    <source>
        <dbReference type="EnsemblPlants" id="OPUNC01G12140.1"/>
    </source>
</evidence>
<proteinExistence type="predicted"/>
<evidence type="ECO:0000313" key="4">
    <source>
        <dbReference type="Proteomes" id="UP000026962"/>
    </source>
</evidence>
<feature type="compositionally biased region" description="Basic and acidic residues" evidence="2">
    <location>
        <begin position="54"/>
        <end position="63"/>
    </location>
</feature>
<sequence length="134" mass="14865">MDKGSTSDSGYWMAQQVMVGGGGYKNSTGDSGYLMTDKDSSPCKGATEQVSDARSPDECDNRKLSDDGMTLSYHSQKIRELDRNIKSLNLEMMVLKQEMSRVYACQAEVAEIISDLQETQSYVCLVMKYSLSTN</sequence>
<dbReference type="HOGENOM" id="CLU_2149956_0_0_1"/>
<evidence type="ECO:0000256" key="1">
    <source>
        <dbReference type="SAM" id="Coils"/>
    </source>
</evidence>
<feature type="coiled-coil region" evidence="1">
    <location>
        <begin position="71"/>
        <end position="98"/>
    </location>
</feature>
<keyword evidence="4" id="KW-1185">Reference proteome</keyword>
<keyword evidence="1" id="KW-0175">Coiled coil</keyword>
<reference evidence="3" key="1">
    <citation type="submission" date="2015-04" db="UniProtKB">
        <authorList>
            <consortium name="EnsemblPlants"/>
        </authorList>
    </citation>
    <scope>IDENTIFICATION</scope>
</reference>
<organism evidence="3">
    <name type="scientific">Oryza punctata</name>
    <name type="common">Red rice</name>
    <dbReference type="NCBI Taxonomy" id="4537"/>
    <lineage>
        <taxon>Eukaryota</taxon>
        <taxon>Viridiplantae</taxon>
        <taxon>Streptophyta</taxon>
        <taxon>Embryophyta</taxon>
        <taxon>Tracheophyta</taxon>
        <taxon>Spermatophyta</taxon>
        <taxon>Magnoliopsida</taxon>
        <taxon>Liliopsida</taxon>
        <taxon>Poales</taxon>
        <taxon>Poaceae</taxon>
        <taxon>BOP clade</taxon>
        <taxon>Oryzoideae</taxon>
        <taxon>Oryzeae</taxon>
        <taxon>Oryzinae</taxon>
        <taxon>Oryza</taxon>
    </lineage>
</organism>
<reference evidence="3" key="2">
    <citation type="submission" date="2018-05" db="EMBL/GenBank/DDBJ databases">
        <title>OpunRS2 (Oryza punctata Reference Sequence Version 2).</title>
        <authorList>
            <person name="Zhang J."/>
            <person name="Kudrna D."/>
            <person name="Lee S."/>
            <person name="Talag J."/>
            <person name="Welchert J."/>
            <person name="Wing R.A."/>
        </authorList>
    </citation>
    <scope>NUCLEOTIDE SEQUENCE [LARGE SCALE GENOMIC DNA]</scope>
</reference>
<evidence type="ECO:0000256" key="2">
    <source>
        <dbReference type="SAM" id="MobiDB-lite"/>
    </source>
</evidence>
<protein>
    <submittedName>
        <fullName evidence="3">Uncharacterized protein</fullName>
    </submittedName>
</protein>
<accession>A0A0E0JHF5</accession>